<organism evidence="3 4">
    <name type="scientific">Malacoplasma penetrans (strain HF-2)</name>
    <name type="common">Mycoplasma penetrans</name>
    <dbReference type="NCBI Taxonomy" id="272633"/>
    <lineage>
        <taxon>Bacteria</taxon>
        <taxon>Bacillati</taxon>
        <taxon>Mycoplasmatota</taxon>
        <taxon>Mycoplasmoidales</taxon>
        <taxon>Mycoplasmoidaceae</taxon>
        <taxon>Malacoplasma</taxon>
    </lineage>
</organism>
<feature type="region of interest" description="Disordered" evidence="1">
    <location>
        <begin position="32"/>
        <end position="58"/>
    </location>
</feature>
<dbReference type="PROSITE" id="PS51257">
    <property type="entry name" value="PROKAR_LIPOPROTEIN"/>
    <property type="match status" value="1"/>
</dbReference>
<dbReference type="InParanoid" id="Q8EV84"/>
<protein>
    <submittedName>
        <fullName evidence="3">P35 lipoprotein homolog</fullName>
    </submittedName>
</protein>
<feature type="chain" id="PRO_5004305500" evidence="2">
    <location>
        <begin position="23"/>
        <end position="362"/>
    </location>
</feature>
<dbReference type="RefSeq" id="WP_011077506.1">
    <property type="nucleotide sequence ID" value="NC_004432.1"/>
</dbReference>
<dbReference type="eggNOG" id="ENOG5031ZBZ">
    <property type="taxonomic scope" value="Bacteria"/>
</dbReference>
<keyword evidence="3" id="KW-0449">Lipoprotein</keyword>
<dbReference type="KEGG" id="mpe:MYPE6840"/>
<evidence type="ECO:0000256" key="1">
    <source>
        <dbReference type="SAM" id="MobiDB-lite"/>
    </source>
</evidence>
<feature type="signal peptide" evidence="2">
    <location>
        <begin position="1"/>
        <end position="22"/>
    </location>
</feature>
<dbReference type="GO" id="GO:0016020">
    <property type="term" value="C:membrane"/>
    <property type="evidence" value="ECO:0007669"/>
    <property type="project" value="InterPro"/>
</dbReference>
<reference evidence="3 4" key="1">
    <citation type="journal article" date="2002" name="Nucleic Acids Res.">
        <title>The complete genomic sequence of Mycoplasma penetrans, an intracellular bacterial pathogen in humans.</title>
        <authorList>
            <person name="Sasaki Y."/>
            <person name="Ishikawa J."/>
            <person name="Yamashita A."/>
            <person name="Oshima K."/>
            <person name="Kenri T."/>
            <person name="Furuya K."/>
            <person name="Yoshino C."/>
            <person name="Horino A."/>
            <person name="Shiba T."/>
            <person name="Sasaki T."/>
            <person name="Hattori M."/>
        </authorList>
    </citation>
    <scope>NUCLEOTIDE SEQUENCE [LARGE SCALE GENOMIC DNA]</scope>
    <source>
        <strain evidence="3 4">HF-2</strain>
    </source>
</reference>
<feature type="compositionally biased region" description="Low complexity" evidence="1">
    <location>
        <begin position="43"/>
        <end position="57"/>
    </location>
</feature>
<gene>
    <name evidence="3" type="ordered locus">MYPE6840</name>
</gene>
<accession>Q8EV84</accession>
<keyword evidence="4" id="KW-1185">Reference proteome</keyword>
<dbReference type="AlphaFoldDB" id="Q8EV84"/>
<evidence type="ECO:0000313" key="4">
    <source>
        <dbReference type="Proteomes" id="UP000002522"/>
    </source>
</evidence>
<dbReference type="HOGENOM" id="CLU_040028_0_0_14"/>
<evidence type="ECO:0000313" key="3">
    <source>
        <dbReference type="EMBL" id="BAC44476.1"/>
    </source>
</evidence>
<keyword evidence="2" id="KW-0732">Signal</keyword>
<name>Q8EV84_MALP2</name>
<proteinExistence type="predicted"/>
<dbReference type="InterPro" id="IPR011653">
    <property type="entry name" value="Lipoprotein_p35"/>
</dbReference>
<dbReference type="Proteomes" id="UP000002522">
    <property type="component" value="Chromosome"/>
</dbReference>
<sequence>MKIKKIKLLKALALTGAFGIVATVPVIVSSCSSTSDNNGGNGNNNNNGNQDGNGQQQTEITPTIKKEVSLSGALSKIYDANKSTSDLIAEDIKANPTNYFDNGEALKDLIKDATVSVNGGFTESTFKGDTYETWSAKVGDKKGTYAQASKQLDIKSINDLETQLGDSNNIKIICDAIPTLKLTNGSDYKVEKNALKLDGDLLHVNISAKENGTTAVSMDLAIPVSDLNLKIDALKISVSGTGIKESTDLTTNYKFNVGIDNTVKPITNATGTVTAGDREKVMTVMKALGYTVSGQDDKLDNDKLSDALGLYNCNFEAVSSKPVSGQANKYTITLKATPNEGYVWEDGTNNPKTDITFEATLN</sequence>
<evidence type="ECO:0000256" key="2">
    <source>
        <dbReference type="SAM" id="SignalP"/>
    </source>
</evidence>
<dbReference type="Pfam" id="PF07668">
    <property type="entry name" value="MpPF1"/>
    <property type="match status" value="1"/>
</dbReference>
<dbReference type="EMBL" id="BA000026">
    <property type="protein sequence ID" value="BAC44476.1"/>
    <property type="molecule type" value="Genomic_DNA"/>
</dbReference>